<feature type="domain" description="Fe/B12 periplasmic-binding" evidence="1">
    <location>
        <begin position="39"/>
        <end position="294"/>
    </location>
</feature>
<dbReference type="RefSeq" id="WP_002717609.1">
    <property type="nucleotide sequence ID" value="NZ_UFSI01000001.1"/>
</dbReference>
<proteinExistence type="predicted"/>
<protein>
    <submittedName>
        <fullName evidence="2">Hemin-binding periplasmic protein hmuT</fullName>
    </submittedName>
</protein>
<sequence>MDVLGFLSRKTLKRFLTTALPVAVLGLQPASATDAGSKRIVSVGGAVTEILYALGLQDQIVGVDSTSLYPHEAIATKANVGYMRQLSPEGVLGLAPDLILAIEGSGPASTLDVLRQAKVPLTIIPDRFTEDGLIDKIKIIAREMKVEARGECLASAVAADLTAIKQLRSHIDRKSRIMFVMSLLDGRAMAAGRNTAADEIITLAGGTNAIDGYDGYKTISEEAIVAAKPEVILAMQRGKDSLNADMVFANPAFKLTPASATKSFIAMDGLYLLGFGPRTASAAHDLAADLYPSLEKGEHWTSRVAVTDCRTR</sequence>
<dbReference type="Gene3D" id="3.40.50.1980">
    <property type="entry name" value="Nitrogenase molybdenum iron protein domain"/>
    <property type="match status" value="2"/>
</dbReference>
<dbReference type="OrthoDB" id="9797736at2"/>
<gene>
    <name evidence="2" type="primary">hmuT</name>
    <name evidence="2" type="ORF">NCTC12722_04018</name>
</gene>
<name>A0A380WFA1_AFIFE</name>
<dbReference type="PROSITE" id="PS50983">
    <property type="entry name" value="FE_B12_PBP"/>
    <property type="match status" value="1"/>
</dbReference>
<accession>A0A380WFA1</accession>
<dbReference type="Proteomes" id="UP000254343">
    <property type="component" value="Unassembled WGS sequence"/>
</dbReference>
<reference evidence="2 3" key="1">
    <citation type="submission" date="2018-06" db="EMBL/GenBank/DDBJ databases">
        <authorList>
            <consortium name="Pathogen Informatics"/>
            <person name="Doyle S."/>
        </authorList>
    </citation>
    <scope>NUCLEOTIDE SEQUENCE [LARGE SCALE GENOMIC DNA]</scope>
    <source>
        <strain evidence="2 3">NCTC12722</strain>
    </source>
</reference>
<dbReference type="SUPFAM" id="SSF53807">
    <property type="entry name" value="Helical backbone' metal receptor"/>
    <property type="match status" value="1"/>
</dbReference>
<dbReference type="EMBL" id="UIGB01000001">
    <property type="protein sequence ID" value="SUU86785.1"/>
    <property type="molecule type" value="Genomic_DNA"/>
</dbReference>
<dbReference type="InterPro" id="IPR050902">
    <property type="entry name" value="ABC_Transporter_SBP"/>
</dbReference>
<dbReference type="PANTHER" id="PTHR30535">
    <property type="entry name" value="VITAMIN B12-BINDING PROTEIN"/>
    <property type="match status" value="1"/>
</dbReference>
<dbReference type="AlphaFoldDB" id="A0A380WFA1"/>
<dbReference type="InterPro" id="IPR002491">
    <property type="entry name" value="ABC_transptr_periplasmic_BD"/>
</dbReference>
<dbReference type="PANTHER" id="PTHR30535:SF4">
    <property type="entry name" value="HEMIN-BINDING PERIPLASMIC PROTEIN HMUT"/>
    <property type="match status" value="1"/>
</dbReference>
<evidence type="ECO:0000259" key="1">
    <source>
        <dbReference type="PROSITE" id="PS50983"/>
    </source>
</evidence>
<evidence type="ECO:0000313" key="2">
    <source>
        <dbReference type="EMBL" id="SUU86785.1"/>
    </source>
</evidence>
<dbReference type="CDD" id="cd01149">
    <property type="entry name" value="HutB"/>
    <property type="match status" value="1"/>
</dbReference>
<organism evidence="2 3">
    <name type="scientific">Afipia felis</name>
    <name type="common">Cat scratch disease bacillus</name>
    <dbReference type="NCBI Taxonomy" id="1035"/>
    <lineage>
        <taxon>Bacteria</taxon>
        <taxon>Pseudomonadati</taxon>
        <taxon>Pseudomonadota</taxon>
        <taxon>Alphaproteobacteria</taxon>
        <taxon>Hyphomicrobiales</taxon>
        <taxon>Nitrobacteraceae</taxon>
        <taxon>Afipia</taxon>
    </lineage>
</organism>
<dbReference type="Pfam" id="PF01497">
    <property type="entry name" value="Peripla_BP_2"/>
    <property type="match status" value="1"/>
</dbReference>
<evidence type="ECO:0000313" key="3">
    <source>
        <dbReference type="Proteomes" id="UP000254343"/>
    </source>
</evidence>